<name>A0A8S1RTT4_PAROT</name>
<dbReference type="Pfam" id="PF00176">
    <property type="entry name" value="SNF2-rel_dom"/>
    <property type="match status" value="1"/>
</dbReference>
<sequence>MQQPLNKQKSLFNFYMSSEEEEDKQYNIDQLLLQITQIESTRQVNPQFRKVQEPEFNLVFNLKRPPVEDLSLEEARLCYLENKRQQVFQRKTNEVKDKKYAYAANNQSKIQNKLLMFFSKVFRDQPNMVEKFLYDKYSHKQETILEQQIHIGISSQQFEPAFQSNKMPQLGYNFEDAFKIQYTDSRMGKANIKKQRKLKNDCQASTQNDYFNTIIQQELYEDPIEIGDWKKSWAIVVRNAVKISKFKAKFRQDLREFFKRIAYFAAKEARRRNQKCQKYQKEFMLRAKKLSKEAQSYWRKRDKELIEIKKRKEKLEQERKKKEEEEREQLLQQKRLEFLMKQSDIYAHFMAKKLGITLDNQISLNTDEIDEEKALENVQKVINDNRKQLQQFDGKKQENVQIQELKLDHNDQDRDFSLIAPPSTFKGDLKEYQLKGLRWLDNLYDQGINGILADEMGLGKTIQAIALLSHISSFKQIWGPFLVIAPSSTLHNWQQEIKKFCPTLKVLPYWGQAQQRKTIRKYFQQKNFGSRESLFHIVVTSYNLVVSDNKIFNRVRWQYMILDEAQAIKNINSQRWQILLSFNARNRLLLTGTPIQNTMGELWALLHFIMPRFFDSFDQFQEWFSKDIEAHSQDQKTLNQHQLQRLHAILKPFMLRRLKKDVENEIGQKKEVQIVCEMTSRQAVLYRNVKSKLSIKEFFRMLDSKQKVDNLMNLVMQFRKICNHPELFERKPYKSPCVFQDKQNVEVYQKNPIVQVTKRNPISFIIPKLVYDNLIQNKKCLFTAHYIYNSLKNGESTFSYLQFKHLPLSLFEKNVFDLIDLLCNKQDSSTLVNYTFSKQLQFYIPPVQSQIVSFECRSQSFYYQIQQSLYNRQALSFIKESPASFILPNSPESLIASSSKLLQLDKLLKELKQKQWRVLIFCQMTRMLDILEEYMLHKGYTYFRMDGQCQINDRRDMVNEFQQNDKIFAFLLSTRAGGLGITLTQADAVIFYDNDWNPTMDAQATDRAHRIGRTKDVYVYRLITKGTIEERIVKRAQQKQNVQSTVYSGGFQGDKFKPQEVFELLFGEQEMDETVANKFMAKGQKKKKKPVKVEQKDTQKDAQKEVVKEQKEQQEEEDIIEVDLRELEMNEKDCEDAD</sequence>
<evidence type="ECO:0000313" key="18">
    <source>
        <dbReference type="EMBL" id="CAD8132401.1"/>
    </source>
</evidence>
<evidence type="ECO:0000256" key="4">
    <source>
        <dbReference type="ARBA" id="ARBA00022741"/>
    </source>
</evidence>
<evidence type="ECO:0000256" key="10">
    <source>
        <dbReference type="ARBA" id="ARBA00023163"/>
    </source>
</evidence>
<dbReference type="InterPro" id="IPR001650">
    <property type="entry name" value="Helicase_C-like"/>
</dbReference>
<dbReference type="OrthoDB" id="448448at2759"/>
<feature type="region of interest" description="Disordered" evidence="14">
    <location>
        <begin position="1081"/>
        <end position="1138"/>
    </location>
</feature>
<keyword evidence="11" id="KW-0539">Nucleus</keyword>
<keyword evidence="13" id="KW-0175">Coiled coil</keyword>
<comment type="subcellular location">
    <subcellularLocation>
        <location evidence="1 12">Nucleus</location>
    </subcellularLocation>
</comment>
<dbReference type="PANTHER" id="PTHR45685:SF2">
    <property type="entry name" value="CHROMATIN-REMODELING ATPASE INO80"/>
    <property type="match status" value="1"/>
</dbReference>
<evidence type="ECO:0000256" key="9">
    <source>
        <dbReference type="ARBA" id="ARBA00023159"/>
    </source>
</evidence>
<feature type="domain" description="DBINO" evidence="17">
    <location>
        <begin position="232"/>
        <end position="356"/>
    </location>
</feature>
<feature type="domain" description="Helicase C-terminal" evidence="16">
    <location>
        <begin position="903"/>
        <end position="1062"/>
    </location>
</feature>
<keyword evidence="5 12" id="KW-0378">Hydrolase</keyword>
<keyword evidence="10" id="KW-0804">Transcription</keyword>
<evidence type="ECO:0000256" key="8">
    <source>
        <dbReference type="ARBA" id="ARBA00023125"/>
    </source>
</evidence>
<dbReference type="GO" id="GO:0006338">
    <property type="term" value="P:chromatin remodeling"/>
    <property type="evidence" value="ECO:0007669"/>
    <property type="project" value="UniProtKB-UniRule"/>
</dbReference>
<proteinExistence type="inferred from homology"/>
<keyword evidence="6 12" id="KW-0067">ATP-binding</keyword>
<dbReference type="InterPro" id="IPR050520">
    <property type="entry name" value="INO80/SWR1_helicase"/>
</dbReference>
<evidence type="ECO:0000313" key="19">
    <source>
        <dbReference type="Proteomes" id="UP000683925"/>
    </source>
</evidence>
<keyword evidence="12" id="KW-0227">DNA damage</keyword>
<comment type="similarity">
    <text evidence="2 12">Belongs to the SNF2/RAD54 helicase family.</text>
</comment>
<dbReference type="PROSITE" id="PS51192">
    <property type="entry name" value="HELICASE_ATP_BIND_1"/>
    <property type="match status" value="1"/>
</dbReference>
<comment type="function">
    <text evidence="12">ATPase component of the INO80 complex which remodels chromatin by shifting nucleosomes and is involved in DNA repair.</text>
</comment>
<accession>A0A8S1RTT4</accession>
<dbReference type="AlphaFoldDB" id="A0A8S1RTT4"/>
<dbReference type="SMART" id="SM00490">
    <property type="entry name" value="HELICc"/>
    <property type="match status" value="1"/>
</dbReference>
<evidence type="ECO:0000256" key="6">
    <source>
        <dbReference type="ARBA" id="ARBA00022840"/>
    </source>
</evidence>
<dbReference type="Proteomes" id="UP000683925">
    <property type="component" value="Unassembled WGS sequence"/>
</dbReference>
<dbReference type="FunFam" id="3.40.50.10810:FF:000051">
    <property type="entry name" value="Helicase SWR1"/>
    <property type="match status" value="1"/>
</dbReference>
<evidence type="ECO:0000256" key="11">
    <source>
        <dbReference type="ARBA" id="ARBA00023242"/>
    </source>
</evidence>
<feature type="compositionally biased region" description="Basic and acidic residues" evidence="14">
    <location>
        <begin position="1122"/>
        <end position="1132"/>
    </location>
</feature>
<dbReference type="SMART" id="SM00487">
    <property type="entry name" value="DEXDc"/>
    <property type="match status" value="1"/>
</dbReference>
<evidence type="ECO:0000256" key="7">
    <source>
        <dbReference type="ARBA" id="ARBA00023015"/>
    </source>
</evidence>
<feature type="compositionally biased region" description="Basic and acidic residues" evidence="14">
    <location>
        <begin position="1091"/>
        <end position="1113"/>
    </location>
</feature>
<dbReference type="InterPro" id="IPR049730">
    <property type="entry name" value="SNF2/RAD54-like_C"/>
</dbReference>
<evidence type="ECO:0000256" key="14">
    <source>
        <dbReference type="SAM" id="MobiDB-lite"/>
    </source>
</evidence>
<protein>
    <recommendedName>
        <fullName evidence="3 12">Chromatin-remodeling ATPase INO80</fullName>
        <ecNumber evidence="12">3.6.4.-</ecNumber>
    </recommendedName>
</protein>
<dbReference type="InterPro" id="IPR000330">
    <property type="entry name" value="SNF2_N"/>
</dbReference>
<evidence type="ECO:0000256" key="12">
    <source>
        <dbReference type="RuleBase" id="RU368001"/>
    </source>
</evidence>
<evidence type="ECO:0000256" key="5">
    <source>
        <dbReference type="ARBA" id="ARBA00022801"/>
    </source>
</evidence>
<dbReference type="Pfam" id="PF13892">
    <property type="entry name" value="DBINO"/>
    <property type="match status" value="1"/>
</dbReference>
<keyword evidence="9" id="KW-0010">Activator</keyword>
<keyword evidence="4" id="KW-0547">Nucleotide-binding</keyword>
<evidence type="ECO:0000259" key="16">
    <source>
        <dbReference type="PROSITE" id="PS51194"/>
    </source>
</evidence>
<comment type="subunit">
    <text evidence="12">Component of the INO80 chromatin-remodeling complex.</text>
</comment>
<dbReference type="GO" id="GO:0005524">
    <property type="term" value="F:ATP binding"/>
    <property type="evidence" value="ECO:0007669"/>
    <property type="project" value="UniProtKB-UniRule"/>
</dbReference>
<reference evidence="18" key="1">
    <citation type="submission" date="2021-01" db="EMBL/GenBank/DDBJ databases">
        <authorList>
            <consortium name="Genoscope - CEA"/>
            <person name="William W."/>
        </authorList>
    </citation>
    <scope>NUCLEOTIDE SEQUENCE</scope>
</reference>
<dbReference type="InterPro" id="IPR020838">
    <property type="entry name" value="DBINO"/>
</dbReference>
<evidence type="ECO:0000256" key="3">
    <source>
        <dbReference type="ARBA" id="ARBA00019805"/>
    </source>
</evidence>
<dbReference type="GO" id="GO:0031011">
    <property type="term" value="C:Ino80 complex"/>
    <property type="evidence" value="ECO:0007669"/>
    <property type="project" value="UniProtKB-UniRule"/>
</dbReference>
<comment type="caution">
    <text evidence="18">The sequence shown here is derived from an EMBL/GenBank/DDBJ whole genome shotgun (WGS) entry which is preliminary data.</text>
</comment>
<dbReference type="FunFam" id="3.40.50.300:FF:004232">
    <property type="entry name" value="Uncharacterized protein"/>
    <property type="match status" value="1"/>
</dbReference>
<dbReference type="InterPro" id="IPR014001">
    <property type="entry name" value="Helicase_ATP-bd"/>
</dbReference>
<organism evidence="18 19">
    <name type="scientific">Paramecium octaurelia</name>
    <dbReference type="NCBI Taxonomy" id="43137"/>
    <lineage>
        <taxon>Eukaryota</taxon>
        <taxon>Sar</taxon>
        <taxon>Alveolata</taxon>
        <taxon>Ciliophora</taxon>
        <taxon>Intramacronucleata</taxon>
        <taxon>Oligohymenophorea</taxon>
        <taxon>Peniculida</taxon>
        <taxon>Parameciidae</taxon>
        <taxon>Paramecium</taxon>
    </lineage>
</organism>
<dbReference type="GO" id="GO:0003677">
    <property type="term" value="F:DNA binding"/>
    <property type="evidence" value="ECO:0007669"/>
    <property type="project" value="UniProtKB-UniRule"/>
</dbReference>
<evidence type="ECO:0000256" key="2">
    <source>
        <dbReference type="ARBA" id="ARBA00007025"/>
    </source>
</evidence>
<comment type="catalytic activity">
    <reaction evidence="12">
        <text>ATP + H2O = ADP + phosphate + H(+)</text>
        <dbReference type="Rhea" id="RHEA:13065"/>
        <dbReference type="ChEBI" id="CHEBI:15377"/>
        <dbReference type="ChEBI" id="CHEBI:15378"/>
        <dbReference type="ChEBI" id="CHEBI:30616"/>
        <dbReference type="ChEBI" id="CHEBI:43474"/>
        <dbReference type="ChEBI" id="CHEBI:456216"/>
    </reaction>
</comment>
<evidence type="ECO:0000259" key="15">
    <source>
        <dbReference type="PROSITE" id="PS51192"/>
    </source>
</evidence>
<gene>
    <name evidence="18" type="ORF">POCTA_138.1.T0030414</name>
</gene>
<dbReference type="EMBL" id="CAJJDP010000001">
    <property type="protein sequence ID" value="CAD8132401.1"/>
    <property type="molecule type" value="Genomic_DNA"/>
</dbReference>
<evidence type="ECO:0000256" key="13">
    <source>
        <dbReference type="SAM" id="Coils"/>
    </source>
</evidence>
<dbReference type="GO" id="GO:0006281">
    <property type="term" value="P:DNA repair"/>
    <property type="evidence" value="ECO:0007669"/>
    <property type="project" value="UniProtKB-UniRule"/>
</dbReference>
<dbReference type="PROSITE" id="PS51194">
    <property type="entry name" value="HELICASE_CTER"/>
    <property type="match status" value="1"/>
</dbReference>
<comment type="domain">
    <text evidence="12">The DBINO region is involved in binding to DNA.</text>
</comment>
<dbReference type="Pfam" id="PF00271">
    <property type="entry name" value="Helicase_C"/>
    <property type="match status" value="1"/>
</dbReference>
<feature type="coiled-coil region" evidence="13">
    <location>
        <begin position="301"/>
        <end position="342"/>
    </location>
</feature>
<evidence type="ECO:0000256" key="1">
    <source>
        <dbReference type="ARBA" id="ARBA00004123"/>
    </source>
</evidence>
<evidence type="ECO:0000259" key="17">
    <source>
        <dbReference type="PROSITE" id="PS51413"/>
    </source>
</evidence>
<keyword evidence="8 12" id="KW-0238">DNA-binding</keyword>
<feature type="domain" description="Helicase ATP-binding" evidence="15">
    <location>
        <begin position="441"/>
        <end position="612"/>
    </location>
</feature>
<dbReference type="GO" id="GO:0016887">
    <property type="term" value="F:ATP hydrolysis activity"/>
    <property type="evidence" value="ECO:0007669"/>
    <property type="project" value="TreeGrafter"/>
</dbReference>
<keyword evidence="7" id="KW-0805">Transcription regulation</keyword>
<dbReference type="PANTHER" id="PTHR45685">
    <property type="entry name" value="HELICASE SRCAP-RELATED"/>
    <property type="match status" value="1"/>
</dbReference>
<dbReference type="GO" id="GO:0042393">
    <property type="term" value="F:histone binding"/>
    <property type="evidence" value="ECO:0007669"/>
    <property type="project" value="TreeGrafter"/>
</dbReference>
<dbReference type="CDD" id="cd18793">
    <property type="entry name" value="SF2_C_SNF"/>
    <property type="match status" value="1"/>
</dbReference>
<keyword evidence="19" id="KW-1185">Reference proteome</keyword>
<keyword evidence="12" id="KW-0234">DNA repair</keyword>
<dbReference type="PROSITE" id="PS51413">
    <property type="entry name" value="DBINO"/>
    <property type="match status" value="1"/>
</dbReference>
<dbReference type="EC" id="3.6.4.-" evidence="12"/>
<dbReference type="OMA" id="LMYFQMT"/>